<feature type="compositionally biased region" description="Polar residues" evidence="1">
    <location>
        <begin position="59"/>
        <end position="68"/>
    </location>
</feature>
<reference evidence="2" key="1">
    <citation type="submission" date="2020-03" db="EMBL/GenBank/DDBJ databases">
        <authorList>
            <person name="Weist P."/>
        </authorList>
    </citation>
    <scope>NUCLEOTIDE SEQUENCE</scope>
</reference>
<gene>
    <name evidence="2" type="ORF">PLEPLA_LOCUS30426</name>
</gene>
<keyword evidence="3" id="KW-1185">Reference proteome</keyword>
<feature type="region of interest" description="Disordered" evidence="1">
    <location>
        <begin position="59"/>
        <end position="82"/>
    </location>
</feature>
<comment type="caution">
    <text evidence="2">The sequence shown here is derived from an EMBL/GenBank/DDBJ whole genome shotgun (WGS) entry which is preliminary data.</text>
</comment>
<dbReference type="Proteomes" id="UP001153269">
    <property type="component" value="Unassembled WGS sequence"/>
</dbReference>
<name>A0A9N7V4I7_PLEPL</name>
<evidence type="ECO:0000256" key="1">
    <source>
        <dbReference type="SAM" id="MobiDB-lite"/>
    </source>
</evidence>
<evidence type="ECO:0000313" key="2">
    <source>
        <dbReference type="EMBL" id="CAB1442708.1"/>
    </source>
</evidence>
<proteinExistence type="predicted"/>
<protein>
    <submittedName>
        <fullName evidence="2">Uncharacterized protein</fullName>
    </submittedName>
</protein>
<dbReference type="AlphaFoldDB" id="A0A9N7V4I7"/>
<organism evidence="2 3">
    <name type="scientific">Pleuronectes platessa</name>
    <name type="common">European plaice</name>
    <dbReference type="NCBI Taxonomy" id="8262"/>
    <lineage>
        <taxon>Eukaryota</taxon>
        <taxon>Metazoa</taxon>
        <taxon>Chordata</taxon>
        <taxon>Craniata</taxon>
        <taxon>Vertebrata</taxon>
        <taxon>Euteleostomi</taxon>
        <taxon>Actinopterygii</taxon>
        <taxon>Neopterygii</taxon>
        <taxon>Teleostei</taxon>
        <taxon>Neoteleostei</taxon>
        <taxon>Acanthomorphata</taxon>
        <taxon>Carangaria</taxon>
        <taxon>Pleuronectiformes</taxon>
        <taxon>Pleuronectoidei</taxon>
        <taxon>Pleuronectidae</taxon>
        <taxon>Pleuronectes</taxon>
    </lineage>
</organism>
<accession>A0A9N7V4I7</accession>
<evidence type="ECO:0000313" key="3">
    <source>
        <dbReference type="Proteomes" id="UP001153269"/>
    </source>
</evidence>
<sequence length="107" mass="12257">MRRDDDEDRLTQRIHIVMEEVSSTPESALISKSSGTSSCFQVDVFIFYVIFMIYNRSSSRLQSPSRTDPQPEVRSDPDSPLQAHVSEDTVVLHDVCDWTNQTPPLFH</sequence>
<dbReference type="EMBL" id="CADEAL010002902">
    <property type="protein sequence ID" value="CAB1442708.1"/>
    <property type="molecule type" value="Genomic_DNA"/>
</dbReference>